<dbReference type="EMBL" id="AC104046">
    <property type="status" value="NOT_ANNOTATED_CDS"/>
    <property type="molecule type" value="Genomic_DNA"/>
</dbReference>
<dbReference type="VEuPathDB" id="HostDB:ENSG00000170776"/>
<dbReference type="MassIVE" id="A0A087WYS7"/>
<dbReference type="Ensembl" id="ENST00000612418.1">
    <property type="protein sequence ID" value="ENSP00000482058.1"/>
    <property type="gene ID" value="ENSG00000170776.23"/>
</dbReference>
<dbReference type="PANTHER" id="PTHR13944">
    <property type="entry name" value="AGAP007712-PA"/>
    <property type="match status" value="1"/>
</dbReference>
<keyword evidence="4 5" id="KW-1267">Proteomics identification</keyword>
<feature type="region of interest" description="Disordered" evidence="1">
    <location>
        <begin position="1"/>
        <end position="38"/>
    </location>
</feature>
<reference evidence="2" key="4">
    <citation type="submission" date="2025-08" db="UniProtKB">
        <authorList>
            <consortium name="Ensembl"/>
        </authorList>
    </citation>
    <scope>IDENTIFICATION</scope>
</reference>
<dbReference type="GeneTree" id="ENSGT00940000154146"/>
<keyword evidence="3" id="KW-1185">Reference proteome</keyword>
<reference evidence="2 3" key="1">
    <citation type="journal article" date="2001" name="Nature">
        <title>Initial sequencing and analysis of the human genome.</title>
        <authorList>
            <consortium name="International Human Genome Sequencing Consortium"/>
            <person name="Lander E.S."/>
            <person name="Linton L.M."/>
            <person name="Birren B."/>
            <person name="Nusbaum C."/>
            <person name="Zody M.C."/>
            <person name="Baldwin J."/>
            <person name="Devon K."/>
            <person name="Dewar K."/>
            <person name="Doyle M."/>
            <person name="FitzHugh W."/>
            <person name="Funke R."/>
            <person name="Gage D."/>
            <person name="Harris K."/>
            <person name="Heaford A."/>
            <person name="Howland J."/>
            <person name="Kann L."/>
            <person name="Lehoczky J."/>
            <person name="LeVine R."/>
            <person name="McEwan P."/>
            <person name="McKernan K."/>
            <person name="Meldrim J."/>
            <person name="Mesirov J.P."/>
            <person name="Miranda C."/>
            <person name="Morris W."/>
            <person name="Naylor J."/>
            <person name="Raymond C."/>
            <person name="Rosetti M."/>
            <person name="Santos R."/>
            <person name="Sheridan A."/>
            <person name="Sougnez C."/>
            <person name="Stange-Thomann N."/>
            <person name="Stojanovic N."/>
            <person name="Subramanian A."/>
            <person name="Wyman D."/>
            <person name="Rogers J."/>
            <person name="Sulston J."/>
            <person name="Ainscough R."/>
            <person name="Beck S."/>
            <person name="Bentley D."/>
            <person name="Burton J."/>
            <person name="Clee C."/>
            <person name="Carter N."/>
            <person name="Coulson A."/>
            <person name="Deadman R."/>
            <person name="Deloukas P."/>
            <person name="Dunham A."/>
            <person name="Dunham I."/>
            <person name="Durbin R."/>
            <person name="French L."/>
            <person name="Grafham D."/>
            <person name="Gregory S."/>
            <person name="Hubbard T."/>
            <person name="Humphray S."/>
            <person name="Hunt A."/>
            <person name="Jones M."/>
            <person name="Lloyd C."/>
            <person name="McMurray A."/>
            <person name="Matthews L."/>
            <person name="Mercer S."/>
            <person name="Milne S."/>
            <person name="Mullikin J.C."/>
            <person name="Mungall A."/>
            <person name="Plumb R."/>
            <person name="Ross M."/>
            <person name="Shownkeen R."/>
            <person name="Sims S."/>
            <person name="Waterston R.H."/>
            <person name="Wilson R.K."/>
            <person name="Hillier L.W."/>
            <person name="McPherson J.D."/>
            <person name="Marra M.A."/>
            <person name="Mardis E.R."/>
            <person name="Fulton L.A."/>
            <person name="Chinwalla A.T."/>
            <person name="Pepin K.H."/>
            <person name="Gish W.R."/>
            <person name="Chissoe S.L."/>
            <person name="Wendl M.C."/>
            <person name="Delehaunty K.D."/>
            <person name="Miner T.L."/>
            <person name="Delehaunty A."/>
            <person name="Kramer J.B."/>
            <person name="Cook L.L."/>
            <person name="Fulton R.S."/>
            <person name="Johnson D.L."/>
            <person name="Minx P.J."/>
            <person name="Clifton S.W."/>
            <person name="Hawkins T."/>
            <person name="Branscomb E."/>
            <person name="Predki P."/>
            <person name="Richardson P."/>
            <person name="Wenning S."/>
            <person name="Slezak T."/>
            <person name="Doggett N."/>
            <person name="Cheng J.F."/>
            <person name="Olsen A."/>
            <person name="Lucas S."/>
            <person name="Elkin C."/>
            <person name="Uberbacher E."/>
            <person name="Frazier M."/>
            <person name="Gibbs R.A."/>
            <person name="Muzny D.M."/>
            <person name="Scherer S.E."/>
            <person name="Bouck J.B."/>
            <person name="Sodergren E.J."/>
            <person name="Worley K.C."/>
            <person name="Rives C.M."/>
            <person name="Gorrell J.H."/>
            <person name="Metzker M.L."/>
            <person name="Naylor S.L."/>
            <person name="Kucherlapati R.S."/>
            <person name="Nelson D.L."/>
            <person name="Weinstock G.M."/>
            <person name="Sakaki Y."/>
            <person name="Fujiyama A."/>
            <person name="Hattori M."/>
            <person name="Yada T."/>
            <person name="Toyoda A."/>
            <person name="Itoh T."/>
            <person name="Kawagoe C."/>
            <person name="Watanabe H."/>
            <person name="Totoki Y."/>
            <person name="Taylor T."/>
            <person name="Weissenbach J."/>
            <person name="Heilig R."/>
            <person name="Saurin W."/>
            <person name="Artiguenave F."/>
            <person name="Brottier P."/>
            <person name="Bruls T."/>
            <person name="Pelletier E."/>
            <person name="Robert C."/>
            <person name="Wincker P."/>
            <person name="Smith D.R."/>
            <person name="Doucette-Stamm L."/>
            <person name="Rubenfield M."/>
            <person name="Weinstock K."/>
            <person name="Lee H.M."/>
            <person name="Dubois J."/>
            <person name="Rosenthal A."/>
            <person name="Platzer M."/>
            <person name="Nyakatura G."/>
            <person name="Taudien S."/>
            <person name="Rump A."/>
            <person name="Yang H."/>
            <person name="Yu J."/>
            <person name="Wang J."/>
            <person name="Huang G."/>
            <person name="Gu J."/>
            <person name="Hood L."/>
            <person name="Rowen L."/>
            <person name="Madan A."/>
            <person name="Qin S."/>
            <person name="Davis R.W."/>
            <person name="Federspiel N.A."/>
            <person name="Abola A.P."/>
            <person name="Proctor M.J."/>
            <person name="Myers R.M."/>
            <person name="Schmutz J."/>
            <person name="Dickson M."/>
            <person name="Grimwood J."/>
            <person name="Cox D.R."/>
            <person name="Olson M.V."/>
            <person name="Kaul R."/>
            <person name="Raymond C."/>
            <person name="Shimizu N."/>
            <person name="Kawasaki K."/>
            <person name="Minoshima S."/>
            <person name="Evans G.A."/>
            <person name="Athanasiou M."/>
            <person name="Schultz R."/>
            <person name="Roe B.A."/>
            <person name="Chen F."/>
            <person name="Pan H."/>
            <person name="Ramser J."/>
            <person name="Lehrach H."/>
            <person name="Reinhardt R."/>
            <person name="McCombie W.R."/>
            <person name="de la Bastide M."/>
            <person name="Dedhia N."/>
            <person name="Blocker H."/>
            <person name="Hornischer K."/>
            <person name="Nordsiek G."/>
            <person name="Agarwala R."/>
            <person name="Aravind L."/>
            <person name="Bailey J.A."/>
            <person name="Bateman A."/>
            <person name="Batzoglou S."/>
            <person name="Birney E."/>
            <person name="Bork P."/>
            <person name="Brown D.G."/>
            <person name="Burge C.B."/>
            <person name="Cerutti L."/>
            <person name="Chen H.C."/>
            <person name="Church D."/>
            <person name="Clamp M."/>
            <person name="Copley R.R."/>
            <person name="Doerks T."/>
            <person name="Eddy S.R."/>
            <person name="Eichler E.E."/>
            <person name="Furey T.S."/>
            <person name="Galagan J."/>
            <person name="Gilbert J.G."/>
            <person name="Harmon C."/>
            <person name="Hayashizaki Y."/>
            <person name="Haussler D."/>
            <person name="Hermjakob H."/>
            <person name="Hokamp K."/>
            <person name="Jang W."/>
            <person name="Johnson L.S."/>
            <person name="Jones T.A."/>
            <person name="Kasif S."/>
            <person name="Kaspryzk A."/>
            <person name="Kennedy S."/>
            <person name="Kent W.J."/>
            <person name="Kitts P."/>
            <person name="Koonin E.V."/>
            <person name="Korf I."/>
            <person name="Kulp D."/>
            <person name="Lancet D."/>
            <person name="Lowe T.M."/>
            <person name="McLysaght A."/>
            <person name="Mikkelsen T."/>
            <person name="Moran J.V."/>
            <person name="Mulder N."/>
            <person name="Pollara V.J."/>
            <person name="Ponting C.P."/>
            <person name="Schuler G."/>
            <person name="Schultz J."/>
            <person name="Slater G."/>
            <person name="Smit A.F."/>
            <person name="Stupka E."/>
            <person name="Szustakowski J."/>
            <person name="Thierry-Mieg D."/>
            <person name="Thierry-Mieg J."/>
            <person name="Wagner L."/>
            <person name="Wallis J."/>
            <person name="Wheeler R."/>
            <person name="Williams A."/>
            <person name="Wolf Y.I."/>
            <person name="Wolfe K.H."/>
            <person name="Yang S.P."/>
            <person name="Yeh R.F."/>
            <person name="Collins F."/>
            <person name="Guyer M.S."/>
            <person name="Peterson J."/>
            <person name="Felsenfeld A."/>
            <person name="Wetterstrand K.A."/>
            <person name="Patrinos A."/>
            <person name="Morgan M.J."/>
            <person name="de Jong P."/>
            <person name="Catanese J.J."/>
            <person name="Osoegawa K."/>
            <person name="Shizuya H."/>
            <person name="Choi S."/>
            <person name="Chen Y.J."/>
        </authorList>
    </citation>
    <scope>NUCLEOTIDE SEQUENCE [LARGE SCALE GENOMIC DNA]</scope>
</reference>
<feature type="non-terminal residue" evidence="2">
    <location>
        <position position="66"/>
    </location>
</feature>
<reference evidence="2 3" key="2">
    <citation type="journal article" date="2004" name="Nature">
        <title>Finishing the euchromatic sequence of the human genome.</title>
        <authorList>
            <consortium name="International Human Genome Sequencing Consortium"/>
        </authorList>
    </citation>
    <scope>NUCLEOTIDE SEQUENCE [LARGE SCALE GENOMIC DNA]</scope>
</reference>
<sequence length="66" mass="7443">MSSSKKSKEKEKEKDKIKEKEKDSKDKEKDKKTVNGHTFSSIPVVGPISCSQCMKPFTNKDAYTCA</sequence>
<evidence type="ECO:0007829" key="5">
    <source>
        <dbReference type="ProteomicsDB" id="A0A087WYS7"/>
    </source>
</evidence>
<dbReference type="ChiTaRS" id="AKAP13">
    <property type="organism name" value="human"/>
</dbReference>
<dbReference type="EMBL" id="KC877559">
    <property type="status" value="NOT_ANNOTATED_CDS"/>
    <property type="molecule type" value="Genomic_DNA"/>
</dbReference>
<dbReference type="HOGENOM" id="CLU_2837805_0_0_1"/>
<organism evidence="2 3">
    <name type="scientific">Homo sapiens</name>
    <name type="common">Human</name>
    <dbReference type="NCBI Taxonomy" id="9606"/>
    <lineage>
        <taxon>Eukaryota</taxon>
        <taxon>Metazoa</taxon>
        <taxon>Chordata</taxon>
        <taxon>Craniata</taxon>
        <taxon>Vertebrata</taxon>
        <taxon>Euteleostomi</taxon>
        <taxon>Mammalia</taxon>
        <taxon>Eutheria</taxon>
        <taxon>Euarchontoglires</taxon>
        <taxon>Primates</taxon>
        <taxon>Haplorrhini</taxon>
        <taxon>Catarrhini</taxon>
        <taxon>Hominidae</taxon>
        <taxon>Homo</taxon>
    </lineage>
</organism>
<gene>
    <name evidence="2" type="primary">AKAP13</name>
</gene>
<dbReference type="SUPFAM" id="SSF57889">
    <property type="entry name" value="Cysteine-rich domain"/>
    <property type="match status" value="1"/>
</dbReference>
<dbReference type="UCSC" id="uc059muq.1">
    <property type="organism name" value="human"/>
</dbReference>
<dbReference type="OrthoDB" id="28045at2759"/>
<evidence type="ECO:0000313" key="3">
    <source>
        <dbReference type="Proteomes" id="UP000005640"/>
    </source>
</evidence>
<protein>
    <submittedName>
        <fullName evidence="2">A-kinase anchoring protein 13</fullName>
    </submittedName>
</protein>
<feature type="compositionally biased region" description="Basic and acidic residues" evidence="1">
    <location>
        <begin position="1"/>
        <end position="33"/>
    </location>
</feature>
<accession>A0A087WYS7</accession>
<proteinExistence type="evidence at protein level"/>
<dbReference type="InterPro" id="IPR046349">
    <property type="entry name" value="C1-like_sf"/>
</dbReference>
<dbReference type="PANTHER" id="PTHR13944:SF18">
    <property type="entry name" value="A-KINASE ANCHOR PROTEIN 13"/>
    <property type="match status" value="1"/>
</dbReference>
<name>A0A087WYS7_HUMAN</name>
<dbReference type="Bgee" id="ENSG00000170776">
    <property type="expression patterns" value="Expressed in tendon of biceps brachii and 207 other cell types or tissues"/>
</dbReference>
<dbReference type="InterPro" id="IPR051632">
    <property type="entry name" value="Rho_GEF"/>
</dbReference>
<evidence type="ECO:0000256" key="1">
    <source>
        <dbReference type="SAM" id="MobiDB-lite"/>
    </source>
</evidence>
<dbReference type="AlphaFoldDB" id="A0A087WYS7"/>
<evidence type="ECO:0000313" key="2">
    <source>
        <dbReference type="Ensembl" id="ENSP00000482058.1"/>
    </source>
</evidence>
<dbReference type="EMBL" id="AC021739">
    <property type="status" value="NOT_ANNOTATED_CDS"/>
    <property type="molecule type" value="Genomic_DNA"/>
</dbReference>
<dbReference type="HGNC" id="HGNC:371">
    <property type="gene designation" value="AKAP13"/>
</dbReference>
<evidence type="ECO:0007829" key="4">
    <source>
        <dbReference type="PeptideAtlas" id="A0A087WYS7"/>
    </source>
</evidence>
<dbReference type="EMBL" id="AC087286">
    <property type="status" value="NOT_ANNOTATED_CDS"/>
    <property type="molecule type" value="Genomic_DNA"/>
</dbReference>
<dbReference type="OMA" id="NDESMSN"/>
<reference evidence="2 3" key="3">
    <citation type="journal article" date="2006" name="Nature">
        <title>Analysis of the DNA sequence and duplication history of human chromosome 15.</title>
        <authorList>
            <person name="Zody M.C."/>
            <person name="Garber M."/>
            <person name="Sharpe T."/>
            <person name="Young S.K."/>
            <person name="Rowen L."/>
            <person name="O'Neill K."/>
            <person name="Whittaker C.A."/>
            <person name="Kamal M."/>
            <person name="Chang J.L."/>
            <person name="Cuomo C.A."/>
            <person name="Dewar K."/>
            <person name="FitzGerald M.G."/>
            <person name="Kodira C.D."/>
            <person name="Madan A."/>
            <person name="Qin S."/>
            <person name="Yang X."/>
            <person name="Abbasi N."/>
            <person name="Abouelleil A."/>
            <person name="Arachchi H.M."/>
            <person name="Baradarani L."/>
            <person name="Birditt B."/>
            <person name="Bloom S."/>
            <person name="Bloom T."/>
            <person name="Borowsky M.L."/>
            <person name="Burke J."/>
            <person name="Butler J."/>
            <person name="Cook A."/>
            <person name="DeArellano K."/>
            <person name="DeCaprio D."/>
            <person name="Dorris L.III."/>
            <person name="Dors M."/>
            <person name="Eichler E.E."/>
            <person name="Engels R."/>
            <person name="Fahey J."/>
            <person name="Fleetwood P."/>
            <person name="Friedman C."/>
            <person name="Gearin G."/>
            <person name="Hall J.L."/>
            <person name="Hensley G."/>
            <person name="Johnson E."/>
            <person name="Jones C."/>
            <person name="Kamat A."/>
            <person name="Kaur A."/>
            <person name="Locke D.P."/>
            <person name="Madan A."/>
            <person name="Munson G."/>
            <person name="Jaffe D.B."/>
            <person name="Lui A."/>
            <person name="Macdonald P."/>
            <person name="Mauceli E."/>
            <person name="Naylor J.W."/>
            <person name="Nesbitt R."/>
            <person name="Nicol R."/>
            <person name="O'Leary S.B."/>
            <person name="Ratcliffe A."/>
            <person name="Rounsley S."/>
            <person name="She X."/>
            <person name="Sneddon K.M."/>
            <person name="Stewart S."/>
            <person name="Sougnez C."/>
            <person name="Stone S.M."/>
            <person name="Topham K."/>
            <person name="Vincent D."/>
            <person name="Wang S."/>
            <person name="Zimmer A.R."/>
            <person name="Birren B.W."/>
            <person name="Hood L."/>
            <person name="Lander E.S."/>
            <person name="Nusbaum C."/>
        </authorList>
    </citation>
    <scope>NUCLEOTIDE SEQUENCE [LARGE SCALE GENOMIC DNA]</scope>
</reference>
<dbReference type="OpenTargets" id="ENSG00000170776"/>
<reference evidence="2" key="5">
    <citation type="submission" date="2025-09" db="UniProtKB">
        <authorList>
            <consortium name="Ensembl"/>
        </authorList>
    </citation>
    <scope>IDENTIFICATION</scope>
</reference>
<dbReference type="EMBL" id="KC877571">
    <property type="status" value="NOT_ANNOTATED_CDS"/>
    <property type="molecule type" value="Genomic_DNA"/>
</dbReference>
<dbReference type="EMBL" id="AC110592">
    <property type="status" value="NOT_ANNOTATED_CDS"/>
    <property type="molecule type" value="Genomic_DNA"/>
</dbReference>
<dbReference type="SMR" id="A0A087WYS7"/>
<dbReference type="Proteomes" id="UP000005640">
    <property type="component" value="Chromosome 15"/>
</dbReference>
<dbReference type="ExpressionAtlas" id="A0A087WYS7">
    <property type="expression patterns" value="baseline and differential"/>
</dbReference>
<dbReference type="Antibodypedia" id="15576">
    <property type="antibodies" value="197 antibodies from 29 providers"/>
</dbReference>
<dbReference type="Ensembl" id="ENST00000612418.1">
    <property type="protein sequence ID" value="ENSP00000482058.1"/>
    <property type="gene ID" value="ENSG00000170776.22"/>
</dbReference>